<organism evidence="4 5">
    <name type="scientific">Vitrella brassicaformis (strain CCMP3155)</name>
    <dbReference type="NCBI Taxonomy" id="1169540"/>
    <lineage>
        <taxon>Eukaryota</taxon>
        <taxon>Sar</taxon>
        <taxon>Alveolata</taxon>
        <taxon>Colpodellida</taxon>
        <taxon>Vitrellaceae</taxon>
        <taxon>Vitrella</taxon>
    </lineage>
</organism>
<dbReference type="VEuPathDB" id="CryptoDB:Vbra_3936"/>
<feature type="compositionally biased region" description="Low complexity" evidence="1">
    <location>
        <begin position="1469"/>
        <end position="1485"/>
    </location>
</feature>
<proteinExistence type="predicted"/>
<dbReference type="Proteomes" id="UP000041254">
    <property type="component" value="Unassembled WGS sequence"/>
</dbReference>
<keyword evidence="2" id="KW-0812">Transmembrane</keyword>
<gene>
    <name evidence="4" type="ORF">Vbra_3936</name>
</gene>
<feature type="signal peptide" evidence="3">
    <location>
        <begin position="1"/>
        <end position="21"/>
    </location>
</feature>
<evidence type="ECO:0000313" key="4">
    <source>
        <dbReference type="EMBL" id="CEL96943.1"/>
    </source>
</evidence>
<dbReference type="GO" id="GO:0007155">
    <property type="term" value="P:cell adhesion"/>
    <property type="evidence" value="ECO:0007669"/>
    <property type="project" value="TreeGrafter"/>
</dbReference>
<feature type="compositionally biased region" description="Basic and acidic residues" evidence="1">
    <location>
        <begin position="1008"/>
        <end position="1025"/>
    </location>
</feature>
<name>A0A0G4EKJ4_VITBC</name>
<accession>A0A0G4EKJ4</accession>
<feature type="transmembrane region" description="Helical" evidence="2">
    <location>
        <begin position="1366"/>
        <end position="1388"/>
    </location>
</feature>
<dbReference type="EMBL" id="CDMY01000249">
    <property type="protein sequence ID" value="CEL96943.1"/>
    <property type="molecule type" value="Genomic_DNA"/>
</dbReference>
<evidence type="ECO:0000313" key="5">
    <source>
        <dbReference type="Proteomes" id="UP000041254"/>
    </source>
</evidence>
<feature type="region of interest" description="Disordered" evidence="1">
    <location>
        <begin position="1401"/>
        <end position="1505"/>
    </location>
</feature>
<dbReference type="PANTHER" id="PTHR11311:SF15">
    <property type="entry name" value="SPONDIN-2"/>
    <property type="match status" value="1"/>
</dbReference>
<dbReference type="SMART" id="SM00209">
    <property type="entry name" value="TSP1"/>
    <property type="match status" value="10"/>
</dbReference>
<dbReference type="PhylomeDB" id="A0A0G4EKJ4"/>
<evidence type="ECO:0000256" key="2">
    <source>
        <dbReference type="SAM" id="Phobius"/>
    </source>
</evidence>
<evidence type="ECO:0000256" key="3">
    <source>
        <dbReference type="SAM" id="SignalP"/>
    </source>
</evidence>
<evidence type="ECO:0000256" key="1">
    <source>
        <dbReference type="SAM" id="MobiDB-lite"/>
    </source>
</evidence>
<evidence type="ECO:0008006" key="6">
    <source>
        <dbReference type="Google" id="ProtNLM"/>
    </source>
</evidence>
<dbReference type="InterPro" id="IPR051418">
    <property type="entry name" value="Spondin/Thrombospondin_T1"/>
</dbReference>
<dbReference type="GO" id="GO:0031012">
    <property type="term" value="C:extracellular matrix"/>
    <property type="evidence" value="ECO:0007669"/>
    <property type="project" value="TreeGrafter"/>
</dbReference>
<reference evidence="4 5" key="1">
    <citation type="submission" date="2014-11" db="EMBL/GenBank/DDBJ databases">
        <authorList>
            <person name="Zhu J."/>
            <person name="Qi W."/>
            <person name="Song R."/>
        </authorList>
    </citation>
    <scope>NUCLEOTIDE SEQUENCE [LARGE SCALE GENOMIC DNA]</scope>
</reference>
<keyword evidence="5" id="KW-1185">Reference proteome</keyword>
<dbReference type="InterPro" id="IPR000884">
    <property type="entry name" value="TSP1_rpt"/>
</dbReference>
<feature type="compositionally biased region" description="Polar residues" evidence="1">
    <location>
        <begin position="1489"/>
        <end position="1498"/>
    </location>
</feature>
<keyword evidence="2" id="KW-0472">Membrane</keyword>
<feature type="region of interest" description="Disordered" evidence="1">
    <location>
        <begin position="1005"/>
        <end position="1031"/>
    </location>
</feature>
<dbReference type="InParanoid" id="A0A0G4EKJ4"/>
<sequence>MTHFLAFPLLSLLASIRTTDASLGLQISQHNSGASRQYGRDGISVAVSALGYSRMLQQPSDDEENEDDDEYERLSPDSNRLVVFDRTFGCKWARGDCKNHQSHHWLLTSDELADCKRIVQVAEMKFVVTLDMWCAKTTLWGRLPSCDKLGPTNAWPMFSNCEHDDMVSSVCEILCDTGAEGERRPMLKCTFQYDHSGALGLRKDHIGMCYILDGECETDFDERHRIMCTGFDADETRLPAGGNATTVDGFAEGAPVPGDDDRVALCQSNGTTEGCQSECLVHYDNVESKIRSGCPNAAWHWGAYGPACYASRSRRSDTSTSTQMPCFVYADRSVSDQFGSVNGTTAMSFHTPHVSCKGEWTQWSVCDDSCKQTRSFTITQPHVGRGSRCKHEEGAQQTRKCACPETATVEAKQEAEKEDQEAGEKSVDCVGVWADWSQCQANCKHIKSFRVTQEKQGDGKECPVADGTQIVRACRDGQCGNMETEAEKNTTASATSNAMACEGRWSQWSACGAECLRMRTFKVTKLQSQGGEPCPAADGQFDVRPCNSDACEPANVKNCYGAFSEWSKCMAQRNRTCARSRVYSVIRPAYGKGTACLHPDQTVELDSDKCEESECELSDLSDKQQLIEEVEGVSVGCEGKWGEWGPCSKQCVKERLYTVTKRPEGEGRACAIDAGYVQRVGCQGDQCPNKSCNGTWSEWSACGSDCMRNRTFIVAQQREGDGNECPHKHMESQQQPCYTDQCSEGLSYAPVGCYEKLEHPSVTVAVPRPIHDPSVMTVDLCFYLCSHVNTPALLQAAYGNNTLPSAAEENDTAIALASARPEAVTFPGYPFFGLSGGNECVCGLMAPQGVPVDAAGGTNTNSSMTLLQKDEGVRSDANKIDHRVRVLGEGDEEPTLVLDGLSAGPTVTRSDNAGGQCSTACEGDREQSCGGPSHVQMYQRNVDCRGTWSMWEPCDETCTKHRTYTITRTPQNDGTPCKRQSGFVQSIACNLHLCTKQQTENQQIVAQKAKDKDKEKANKDNDKEAANSTTAAAGAEAAAGASSSGDPYVCGDPEYGEWSKCSAECERWREKTVRRATKRGGYDCDKGPLDEVTTKVTEKCTGDMCLPTIDCKGVWGAWSVCDDNCLRRRTYQVLTEAQGGGRKCLHDDGETKAEICTEGQDSSCGGAAECEGRWGKWGECDSQCRRTRRFIVEGNCPSEKQTDQMQVSTCPPDMCQSTKPSSGDQFLPKSSQEGSVTVDLTLNVQYGEVADVATVFTDTLSNRLSQLTEVPRERLSVDMATPPLSEDNEKDNVTVEVVIAKGDQPSAADVLARLRERYTERLRMGRFGNDVRIIGLDGKVQAAPAAAAVEEPLGPGDGGDSPVLPIGLPVIFAFIIMVALICGGWCMCRRCKGKARLLQSADDSSSSKASHSSWVQTRSTTGSTSASSRATSRKADMKSSRAPRTGRGFGYDGMKDEAEDMGGDISLGVAPTPTSQTPSSRSVVPDDATPSQLRSPNPTVLGRSA</sequence>
<keyword evidence="3" id="KW-0732">Signal</keyword>
<keyword evidence="2" id="KW-1133">Transmembrane helix</keyword>
<feature type="compositionally biased region" description="Low complexity" evidence="1">
    <location>
        <begin position="1401"/>
        <end position="1430"/>
    </location>
</feature>
<feature type="chain" id="PRO_5005187243" description="Spondin-like TSP1 domain-containing protein" evidence="3">
    <location>
        <begin position="22"/>
        <end position="1505"/>
    </location>
</feature>
<dbReference type="PROSITE" id="PS50092">
    <property type="entry name" value="TSP1"/>
    <property type="match status" value="6"/>
</dbReference>
<feature type="region of interest" description="Disordered" evidence="1">
    <location>
        <begin position="1202"/>
        <end position="1231"/>
    </location>
</feature>
<dbReference type="OrthoDB" id="330415at2759"/>
<dbReference type="PANTHER" id="PTHR11311">
    <property type="entry name" value="SPONDIN"/>
    <property type="match status" value="1"/>
</dbReference>
<protein>
    <recommendedName>
        <fullName evidence="6">Spondin-like TSP1 domain-containing protein</fullName>
    </recommendedName>
</protein>
<dbReference type="OMA" id="MEHEANE"/>
<feature type="compositionally biased region" description="Polar residues" evidence="1">
    <location>
        <begin position="1203"/>
        <end position="1231"/>
    </location>
</feature>